<dbReference type="RefSeq" id="WP_223823715.1">
    <property type="nucleotide sequence ID" value="NZ_CAWNJE010000013.1"/>
</dbReference>
<dbReference type="Pfam" id="PF09839">
    <property type="entry name" value="DUF2066"/>
    <property type="match status" value="1"/>
</dbReference>
<comment type="caution">
    <text evidence="1">The sequence shown here is derived from an EMBL/GenBank/DDBJ whole genome shotgun (WGS) entry which is preliminary data.</text>
</comment>
<accession>A0A2A5T0P3</accession>
<sequence>MAASIFSAEVVLDDSSETTEQIAKVKVFVDVLIKASGQLNVSENLVIQKAFPTVNQYITQLEYGNINGQRSLIVWFDDAKIRTLLMQAQTTYWGLPRPEILFWVVENTVTRRNVIWEQSGLHLIDELKVQGERRGLPVLIPVGDFDDVVTISVSDLWGGFMQPIQDASARYNPSGVAVVKIYGNELSWQLFPNITTMGHDVPIEGYAFGSRFLMFSQMINDISDFYAQHLGITLGEENRSEKQLQIFGLDSAETFFIVERILKGLNSVATVHLESLMGGVAMFRVNLLASENVFYNEIMPEHRLRRIETTEDRIEPLVDRNPVSDSLVVGRKSSIGVDAVTSIDSVLQTPNEPILRFQWNG</sequence>
<dbReference type="InterPro" id="IPR018642">
    <property type="entry name" value="DUF2066"/>
</dbReference>
<proteinExistence type="predicted"/>
<dbReference type="Proteomes" id="UP000219020">
    <property type="component" value="Unassembled WGS sequence"/>
</dbReference>
<dbReference type="AlphaFoldDB" id="A0A2A5T0P3"/>
<reference evidence="2" key="1">
    <citation type="submission" date="2017-04" db="EMBL/GenBank/DDBJ databases">
        <title>Genome evolution of the luminous symbionts of deep sea anglerfish.</title>
        <authorList>
            <person name="Hendry T.A."/>
        </authorList>
    </citation>
    <scope>NUCLEOTIDE SEQUENCE [LARGE SCALE GENOMIC DNA]</scope>
</reference>
<dbReference type="EMBL" id="NBYY01000031">
    <property type="protein sequence ID" value="PCS21732.1"/>
    <property type="molecule type" value="Genomic_DNA"/>
</dbReference>
<gene>
    <name evidence="1" type="ORF">BTN49_2744</name>
</gene>
<dbReference type="GeneID" id="66952390"/>
<organism evidence="1 2">
    <name type="scientific">Candidatus Enterovibrio escicola</name>
    <dbReference type="NCBI Taxonomy" id="1927127"/>
    <lineage>
        <taxon>Bacteria</taxon>
        <taxon>Pseudomonadati</taxon>
        <taxon>Pseudomonadota</taxon>
        <taxon>Gammaproteobacteria</taxon>
        <taxon>Vibrionales</taxon>
        <taxon>Vibrionaceae</taxon>
        <taxon>Enterovibrio</taxon>
    </lineage>
</organism>
<evidence type="ECO:0000313" key="1">
    <source>
        <dbReference type="EMBL" id="PCS21732.1"/>
    </source>
</evidence>
<evidence type="ECO:0008006" key="3">
    <source>
        <dbReference type="Google" id="ProtNLM"/>
    </source>
</evidence>
<name>A0A2A5T0P3_9GAMM</name>
<keyword evidence="2" id="KW-1185">Reference proteome</keyword>
<evidence type="ECO:0000313" key="2">
    <source>
        <dbReference type="Proteomes" id="UP000219020"/>
    </source>
</evidence>
<protein>
    <recommendedName>
        <fullName evidence="3">DUF2066 domain-containing protein</fullName>
    </recommendedName>
</protein>